<accession>A0A813FCT6</accession>
<evidence type="ECO:0000313" key="3">
    <source>
        <dbReference type="EMBL" id="CAE8609665.1"/>
    </source>
</evidence>
<organism evidence="3 4">
    <name type="scientific">Polarella glacialis</name>
    <name type="common">Dinoflagellate</name>
    <dbReference type="NCBI Taxonomy" id="89957"/>
    <lineage>
        <taxon>Eukaryota</taxon>
        <taxon>Sar</taxon>
        <taxon>Alveolata</taxon>
        <taxon>Dinophyceae</taxon>
        <taxon>Suessiales</taxon>
        <taxon>Suessiaceae</taxon>
        <taxon>Polarella</taxon>
    </lineage>
</organism>
<feature type="region of interest" description="Disordered" evidence="1">
    <location>
        <begin position="49"/>
        <end position="93"/>
    </location>
</feature>
<dbReference type="AlphaFoldDB" id="A0A813FCT6"/>
<protein>
    <recommendedName>
        <fullName evidence="5">Lipoxygenase domain-containing protein</fullName>
    </recommendedName>
</protein>
<keyword evidence="2" id="KW-0732">Signal</keyword>
<gene>
    <name evidence="3" type="ORF">PGLA1383_LOCUS27492</name>
</gene>
<comment type="caution">
    <text evidence="3">The sequence shown here is derived from an EMBL/GenBank/DDBJ whole genome shotgun (WGS) entry which is preliminary data.</text>
</comment>
<evidence type="ECO:0000313" key="4">
    <source>
        <dbReference type="Proteomes" id="UP000654075"/>
    </source>
</evidence>
<dbReference type="SUPFAM" id="SSF48484">
    <property type="entry name" value="Lipoxigenase"/>
    <property type="match status" value="1"/>
</dbReference>
<reference evidence="3" key="1">
    <citation type="submission" date="2021-02" db="EMBL/GenBank/DDBJ databases">
        <authorList>
            <person name="Dougan E. K."/>
            <person name="Rhodes N."/>
            <person name="Thang M."/>
            <person name="Chan C."/>
        </authorList>
    </citation>
    <scope>NUCLEOTIDE SEQUENCE</scope>
</reference>
<dbReference type="OrthoDB" id="438440at2759"/>
<dbReference type="InterPro" id="IPR036226">
    <property type="entry name" value="LipOase_C_sf"/>
</dbReference>
<dbReference type="Proteomes" id="UP000654075">
    <property type="component" value="Unassembled WGS sequence"/>
</dbReference>
<evidence type="ECO:0008006" key="5">
    <source>
        <dbReference type="Google" id="ProtNLM"/>
    </source>
</evidence>
<proteinExistence type="predicted"/>
<dbReference type="Gene3D" id="1.20.245.10">
    <property type="entry name" value="Lipoxygenase-1, Domain 5"/>
    <property type="match status" value="1"/>
</dbReference>
<evidence type="ECO:0000256" key="1">
    <source>
        <dbReference type="SAM" id="MobiDB-lite"/>
    </source>
</evidence>
<feature type="signal peptide" evidence="2">
    <location>
        <begin position="1"/>
        <end position="32"/>
    </location>
</feature>
<feature type="compositionally biased region" description="Basic and acidic residues" evidence="1">
    <location>
        <begin position="56"/>
        <end position="66"/>
    </location>
</feature>
<keyword evidence="4" id="KW-1185">Reference proteome</keyword>
<dbReference type="EMBL" id="CAJNNV010024378">
    <property type="protein sequence ID" value="CAE8609665.1"/>
    <property type="molecule type" value="Genomic_DNA"/>
</dbReference>
<evidence type="ECO:0000256" key="2">
    <source>
        <dbReference type="SAM" id="SignalP"/>
    </source>
</evidence>
<sequence>MAVSSGASPLGCRRALFLATLALAVLASSALGDSAEDATCSVQDAAAGNCAAGKTPEQKDVPASEPKKRKKKKAKAAKEEKAPASKPPAAAEQKAAELKVAEDGMTADIYQLCPLANTPVSPFVRKTLNMLPRITGTLRMMGLWPAGIYPDNWADEYILANYVIVARIAIGMYKSRNHDYVNIPTEMLDPTDVAHVENVFAPHSDVDGSPNFFWFESIIPDFLKRKLYVPIMTCFYSSLRKLSVENNTLAGHFEDSLDDEVVQQDSAFKTKRDWVMAFYDSVRTWDGKPMWPNQMTDFSTYFQKDQWADELENAIAFHLIGTHRLESGSWTLPGYESTALPFRIALNSFSAFEVRQHFGKYGVDLYFNSEGLPVLLQTPDGEVVKRGDKQWQYWKFVWRSSLVTGITLTDHLHLTHFRAANLLARSSRARVPAAHPIRRFMSIFTFGSIFVNMQAMHTLVGPNHLLHRATPFKNFAKLSQQVPELMDDLLEVPAIKALVNESAWEQLHPTLKALPFYADARLLVGALRNLVRNLMVQTAPLFCTAAGEFQPGTSAFRGEMTNEIQEAHYKIDAQMLRPDLSCSEFMEIYEKRLHVYLFMVTGWHRQVGFVGDYYGDPSLATMSWKAGEAFGRPRQHMIMTIVNVFTSTSQPLLDDDYTHLFKGMEPDLQSGFTKMWQDFRAELQEVTKEIDRRNEKRQIKNINMSPRVLAGSVSK</sequence>
<name>A0A813FCT6_POLGL</name>
<feature type="chain" id="PRO_5033009222" description="Lipoxygenase domain-containing protein" evidence="2">
    <location>
        <begin position="33"/>
        <end position="715"/>
    </location>
</feature>